<dbReference type="Gene3D" id="3.40.720.10">
    <property type="entry name" value="Alkaline Phosphatase, subunit A"/>
    <property type="match status" value="1"/>
</dbReference>
<dbReference type="Pfam" id="PF16347">
    <property type="entry name" value="SGSH_C"/>
    <property type="match status" value="1"/>
</dbReference>
<dbReference type="PANTHER" id="PTHR43751:SF3">
    <property type="entry name" value="SULFATASE N-TERMINAL DOMAIN-CONTAINING PROTEIN"/>
    <property type="match status" value="1"/>
</dbReference>
<dbReference type="InterPro" id="IPR017850">
    <property type="entry name" value="Alkaline_phosphatase_core_sf"/>
</dbReference>
<dbReference type="Proteomes" id="UP000334340">
    <property type="component" value="Unassembled WGS sequence"/>
</dbReference>
<proteinExistence type="predicted"/>
<protein>
    <submittedName>
        <fullName evidence="2">Sulfatase</fullName>
    </submittedName>
</protein>
<evidence type="ECO:0000313" key="3">
    <source>
        <dbReference type="Proteomes" id="UP000334340"/>
    </source>
</evidence>
<dbReference type="SUPFAM" id="SSF53649">
    <property type="entry name" value="Alkaline phosphatase-like"/>
    <property type="match status" value="1"/>
</dbReference>
<dbReference type="AlphaFoldDB" id="A0A564ZLF3"/>
<reference evidence="2 3" key="1">
    <citation type="submission" date="2019-07" db="EMBL/GenBank/DDBJ databases">
        <authorList>
            <person name="Cremers G."/>
        </authorList>
    </citation>
    <scope>NUCLEOTIDE SEQUENCE [LARGE SCALE GENOMIC DNA]</scope>
</reference>
<organism evidence="2 3">
    <name type="scientific">Candidatus Methylomirabilis lanthanidiphila</name>
    <dbReference type="NCBI Taxonomy" id="2211376"/>
    <lineage>
        <taxon>Bacteria</taxon>
        <taxon>Candidatus Methylomirabilota</taxon>
        <taxon>Candidatus Methylomirabilia</taxon>
        <taxon>Candidatus Methylomirabilales</taxon>
        <taxon>Candidatus Methylomirabilaceae</taxon>
        <taxon>Candidatus Methylomirabilis</taxon>
    </lineage>
</organism>
<evidence type="ECO:0000259" key="1">
    <source>
        <dbReference type="Pfam" id="PF16347"/>
    </source>
</evidence>
<evidence type="ECO:0000313" key="2">
    <source>
        <dbReference type="EMBL" id="VUZ86003.1"/>
    </source>
</evidence>
<feature type="domain" description="N-sulphoglucosamine sulphohydrolase C-terminal" evidence="1">
    <location>
        <begin position="15"/>
        <end position="141"/>
    </location>
</feature>
<feature type="non-terminal residue" evidence="2">
    <location>
        <position position="1"/>
    </location>
</feature>
<name>A0A564ZLF3_9BACT</name>
<dbReference type="InterPro" id="IPR032506">
    <property type="entry name" value="SGSH_C"/>
</dbReference>
<dbReference type="InterPro" id="IPR052701">
    <property type="entry name" value="GAG_Ulvan_Degrading_Sulfatases"/>
</dbReference>
<sequence>HGEEFFEHGNDSHGRSTYEEVLRVPFVVYWRDKVPSGAMYDGMVRLIDVMPTIPALLGMKPPDEIQGRSFAAQLVKPTAPEPERKLFAQVVQDTFALEMVRDGRYKLIRHLRGPHRGLEELYDLNQDPLERTNLALKARAEVAVLKRELEVFNTSLSQTAGRIGAEQVQTLDRDTERALRSLGYIK</sequence>
<dbReference type="PANTHER" id="PTHR43751">
    <property type="entry name" value="SULFATASE"/>
    <property type="match status" value="1"/>
</dbReference>
<dbReference type="EMBL" id="CABIKM010000040">
    <property type="protein sequence ID" value="VUZ86003.1"/>
    <property type="molecule type" value="Genomic_DNA"/>
</dbReference>
<gene>
    <name evidence="2" type="ORF">MELA_02397</name>
</gene>
<keyword evidence="3" id="KW-1185">Reference proteome</keyword>
<accession>A0A564ZLF3</accession>